<accession>A0AAW0JLH0</accession>
<dbReference type="Proteomes" id="UP000237347">
    <property type="component" value="Unassembled WGS sequence"/>
</dbReference>
<comment type="caution">
    <text evidence="1">The sequence shown here is derived from an EMBL/GenBank/DDBJ whole genome shotgun (WGS) entry which is preliminary data.</text>
</comment>
<reference evidence="1 2" key="1">
    <citation type="journal article" date="2018" name="Sci. Data">
        <title>The draft genome sequence of cork oak.</title>
        <authorList>
            <person name="Ramos A.M."/>
            <person name="Usie A."/>
            <person name="Barbosa P."/>
            <person name="Barros P.M."/>
            <person name="Capote T."/>
            <person name="Chaves I."/>
            <person name="Simoes F."/>
            <person name="Abreu I."/>
            <person name="Carrasquinho I."/>
            <person name="Faro C."/>
            <person name="Guimaraes J.B."/>
            <person name="Mendonca D."/>
            <person name="Nobrega F."/>
            <person name="Rodrigues L."/>
            <person name="Saibo N.J.M."/>
            <person name="Varela M.C."/>
            <person name="Egas C."/>
            <person name="Matos J."/>
            <person name="Miguel C.M."/>
            <person name="Oliveira M.M."/>
            <person name="Ricardo C.P."/>
            <person name="Goncalves S."/>
        </authorList>
    </citation>
    <scope>NUCLEOTIDE SEQUENCE [LARGE SCALE GENOMIC DNA]</scope>
    <source>
        <strain evidence="2">cv. HL8</strain>
    </source>
</reference>
<dbReference type="Gramene" id="rna-CFP56_69230">
    <property type="protein sequence ID" value="cds-POF21790.1"/>
    <property type="gene ID" value="gene-CFP56_69230"/>
</dbReference>
<evidence type="ECO:0008006" key="3">
    <source>
        <dbReference type="Google" id="ProtNLM"/>
    </source>
</evidence>
<protein>
    <recommendedName>
        <fullName evidence="3">Transposase</fullName>
    </recommendedName>
</protein>
<name>A0AAW0JLH0_QUESU</name>
<dbReference type="EMBL" id="PKMF04000528">
    <property type="protein sequence ID" value="KAK7827176.1"/>
    <property type="molecule type" value="Genomic_DNA"/>
</dbReference>
<evidence type="ECO:0000313" key="2">
    <source>
        <dbReference type="Proteomes" id="UP000237347"/>
    </source>
</evidence>
<keyword evidence="2" id="KW-1185">Reference proteome</keyword>
<evidence type="ECO:0000313" key="1">
    <source>
        <dbReference type="EMBL" id="KAK7827176.1"/>
    </source>
</evidence>
<dbReference type="AlphaFoldDB" id="A0AAW0JLH0"/>
<proteinExistence type="predicted"/>
<gene>
    <name evidence="1" type="ORF">CFP56_031343</name>
</gene>
<sequence length="265" mass="29930">MDSNCFSLPEVKHYCAELGVLDYVQFYFLVLGLDLNNGPRYLSTDANTQELFKCLDPIDHKIDIYVEHATHVQQQLLVKDVSVIDGANLVGCGVSVEDVDVDDVDGDGDDNEVDVEGRDEALTDDEFEKGGNLVDEGNDAKGNDENGVVGDVDYEWYNSDYDEPTNEKLYEITLDEVDGNTFQPTIIHNDLFLTLFNWLLDEIPSGSNYASLDELHSLDNSDGEQKKKLPEFKLEYLKDLKFVLGMSFKDNKQFKELACGYKLKH</sequence>
<organism evidence="1 2">
    <name type="scientific">Quercus suber</name>
    <name type="common">Cork oak</name>
    <dbReference type="NCBI Taxonomy" id="58331"/>
    <lineage>
        <taxon>Eukaryota</taxon>
        <taxon>Viridiplantae</taxon>
        <taxon>Streptophyta</taxon>
        <taxon>Embryophyta</taxon>
        <taxon>Tracheophyta</taxon>
        <taxon>Spermatophyta</taxon>
        <taxon>Magnoliopsida</taxon>
        <taxon>eudicotyledons</taxon>
        <taxon>Gunneridae</taxon>
        <taxon>Pentapetalae</taxon>
        <taxon>rosids</taxon>
        <taxon>fabids</taxon>
        <taxon>Fagales</taxon>
        <taxon>Fagaceae</taxon>
        <taxon>Quercus</taxon>
    </lineage>
</organism>